<name>A0A1V6PJZ4_9EURO</name>
<organism evidence="1 2">
    <name type="scientific">Penicillium antarcticum</name>
    <dbReference type="NCBI Taxonomy" id="416450"/>
    <lineage>
        <taxon>Eukaryota</taxon>
        <taxon>Fungi</taxon>
        <taxon>Dikarya</taxon>
        <taxon>Ascomycota</taxon>
        <taxon>Pezizomycotina</taxon>
        <taxon>Eurotiomycetes</taxon>
        <taxon>Eurotiomycetidae</taxon>
        <taxon>Eurotiales</taxon>
        <taxon>Aspergillaceae</taxon>
        <taxon>Penicillium</taxon>
    </lineage>
</organism>
<evidence type="ECO:0000313" key="1">
    <source>
        <dbReference type="EMBL" id="OQD77349.1"/>
    </source>
</evidence>
<proteinExistence type="predicted"/>
<keyword evidence="2" id="KW-1185">Reference proteome</keyword>
<accession>A0A1V6PJZ4</accession>
<dbReference type="Proteomes" id="UP000191672">
    <property type="component" value="Unassembled WGS sequence"/>
</dbReference>
<protein>
    <submittedName>
        <fullName evidence="1">Uncharacterized protein</fullName>
    </submittedName>
</protein>
<evidence type="ECO:0000313" key="2">
    <source>
        <dbReference type="Proteomes" id="UP000191672"/>
    </source>
</evidence>
<reference evidence="2" key="1">
    <citation type="journal article" date="2017" name="Nat. Microbiol.">
        <title>Global analysis of biosynthetic gene clusters reveals vast potential of secondary metabolite production in Penicillium species.</title>
        <authorList>
            <person name="Nielsen J.C."/>
            <person name="Grijseels S."/>
            <person name="Prigent S."/>
            <person name="Ji B."/>
            <person name="Dainat J."/>
            <person name="Nielsen K.F."/>
            <person name="Frisvad J.C."/>
            <person name="Workman M."/>
            <person name="Nielsen J."/>
        </authorList>
    </citation>
    <scope>NUCLEOTIDE SEQUENCE [LARGE SCALE GENOMIC DNA]</scope>
    <source>
        <strain evidence="2">IBT 31811</strain>
    </source>
</reference>
<dbReference type="EMBL" id="MDYN01000112">
    <property type="protein sequence ID" value="OQD77349.1"/>
    <property type="molecule type" value="Genomic_DNA"/>
</dbReference>
<gene>
    <name evidence="1" type="ORF">PENANT_c112G01781</name>
</gene>
<feature type="non-terminal residue" evidence="1">
    <location>
        <position position="113"/>
    </location>
</feature>
<sequence length="113" mass="12339">MSLPSGQLNKMNVKPQPYSFRSTDVAVLGTLADGLRSLQDTLLGSGNIPSPMFYPFPELCLQLCEGFGEKLSETHGDASRLANIAMSGYNLCQLQKALLAIFHAFATYLNLIR</sequence>
<comment type="caution">
    <text evidence="1">The sequence shown here is derived from an EMBL/GenBank/DDBJ whole genome shotgun (WGS) entry which is preliminary data.</text>
</comment>
<dbReference type="AlphaFoldDB" id="A0A1V6PJZ4"/>